<dbReference type="Pfam" id="PF01706">
    <property type="entry name" value="FliG_C"/>
    <property type="match status" value="1"/>
</dbReference>
<evidence type="ECO:0000313" key="3">
    <source>
        <dbReference type="EMBL" id="MDN3712211.1"/>
    </source>
</evidence>
<sequence>MLSNLPVPRAAETFGQIDPELARQIAYAMSLTSSIEAPALHRIGMALVHAADLVPQPALDSGPVEKVGAILNFSQAATRETVLAGLDDDDADFAENVRKAIFTWANIPARIDPRDISRITREVDGITLIKAMAGAKGKDQPTVDFILSALSSRLADLMREEITALGKVTAKDAEEAMNAVVAAIRRMEAAGDLFLIAADAESED</sequence>
<reference evidence="4" key="1">
    <citation type="journal article" date="2019" name="Int. J. Syst. Evol. Microbiol.">
        <title>The Global Catalogue of Microorganisms (GCM) 10K type strain sequencing project: providing services to taxonomists for standard genome sequencing and annotation.</title>
        <authorList>
            <consortium name="The Broad Institute Genomics Platform"/>
            <consortium name="The Broad Institute Genome Sequencing Center for Infectious Disease"/>
            <person name="Wu L."/>
            <person name="Ma J."/>
        </authorList>
    </citation>
    <scope>NUCLEOTIDE SEQUENCE [LARGE SCALE GENOMIC DNA]</scope>
    <source>
        <strain evidence="4">CECT 8482</strain>
    </source>
</reference>
<comment type="function">
    <text evidence="1">FliG is one of three proteins (FliG, FliN, FliM) that forms the rotor-mounted switch complex (C ring), located at the base of the basal body. This complex interacts with the CheY and CheZ chemotaxis proteins, in addition to contacting components of the motor that determine the direction of flagellar rotation.</text>
</comment>
<evidence type="ECO:0000256" key="1">
    <source>
        <dbReference type="ARBA" id="ARBA00025598"/>
    </source>
</evidence>
<accession>A0ABT8D769</accession>
<dbReference type="Gene3D" id="1.10.220.30">
    <property type="match status" value="2"/>
</dbReference>
<protein>
    <submittedName>
        <fullName evidence="3">FliG C-terminal domain-containing protein</fullName>
    </submittedName>
</protein>
<dbReference type="InterPro" id="IPR000090">
    <property type="entry name" value="Flg_Motor_Flig"/>
</dbReference>
<dbReference type="PANTHER" id="PTHR30534:SF0">
    <property type="entry name" value="FLAGELLAR MOTOR SWITCH PROTEIN FLIG"/>
    <property type="match status" value="1"/>
</dbReference>
<feature type="domain" description="Flagellar motor switch protein FliG C-terminal" evidence="2">
    <location>
        <begin position="85"/>
        <end position="194"/>
    </location>
</feature>
<keyword evidence="4" id="KW-1185">Reference proteome</keyword>
<dbReference type="PANTHER" id="PTHR30534">
    <property type="entry name" value="FLAGELLAR MOTOR SWITCH PROTEIN FLIG"/>
    <property type="match status" value="1"/>
</dbReference>
<dbReference type="EMBL" id="JAUFRC010000001">
    <property type="protein sequence ID" value="MDN3712211.1"/>
    <property type="molecule type" value="Genomic_DNA"/>
</dbReference>
<gene>
    <name evidence="3" type="ORF">QWZ10_11125</name>
</gene>
<evidence type="ECO:0000313" key="4">
    <source>
        <dbReference type="Proteomes" id="UP001243846"/>
    </source>
</evidence>
<dbReference type="Proteomes" id="UP001243846">
    <property type="component" value="Unassembled WGS sequence"/>
</dbReference>
<dbReference type="InterPro" id="IPR023087">
    <property type="entry name" value="Flg_Motor_Flig_C"/>
</dbReference>
<evidence type="ECO:0000259" key="2">
    <source>
        <dbReference type="Pfam" id="PF01706"/>
    </source>
</evidence>
<proteinExistence type="predicted"/>
<comment type="caution">
    <text evidence="3">The sequence shown here is derived from an EMBL/GenBank/DDBJ whole genome shotgun (WGS) entry which is preliminary data.</text>
</comment>
<name>A0ABT8D769_9RHOB</name>
<dbReference type="InterPro" id="IPR011002">
    <property type="entry name" value="FliG_a-hlx"/>
</dbReference>
<organism evidence="3 4">
    <name type="scientific">Paracoccus cavernae</name>
    <dbReference type="NCBI Taxonomy" id="1571207"/>
    <lineage>
        <taxon>Bacteria</taxon>
        <taxon>Pseudomonadati</taxon>
        <taxon>Pseudomonadota</taxon>
        <taxon>Alphaproteobacteria</taxon>
        <taxon>Rhodobacterales</taxon>
        <taxon>Paracoccaceae</taxon>
        <taxon>Paracoccus</taxon>
    </lineage>
</organism>
<dbReference type="SUPFAM" id="SSF48029">
    <property type="entry name" value="FliG"/>
    <property type="match status" value="1"/>
</dbReference>
<dbReference type="PRINTS" id="PR00954">
    <property type="entry name" value="FLGMOTORFLIG"/>
</dbReference>